<accession>A0A5J5FVZ2</accession>
<feature type="compositionally biased region" description="Low complexity" evidence="2">
    <location>
        <begin position="461"/>
        <end position="473"/>
    </location>
</feature>
<dbReference type="Gene3D" id="2.20.230.10">
    <property type="entry name" value="Resuscitation-promoting factor rpfb"/>
    <property type="match status" value="1"/>
</dbReference>
<comment type="caution">
    <text evidence="4">The sequence shown here is derived from an EMBL/GenBank/DDBJ whole genome shotgun (WGS) entry which is preliminary data.</text>
</comment>
<sequence>MRKWHGALVAGTGLALLLSLLYGGAVLYTGQRTVPSHVRLAGLELGGRPLPEARAELKRTMARMERLSLSLRDDQGEAARLTLAEAGVVYRAETLLHALDSLGEGGLWERVRTRWTFPRTWRLEAEWNSGKLRGLLNAQWQHSRYGEAVNAVRTITPDDRIAYAPGRSSRQIDWTALESRLLASLPREPGIDAPAGPEAQPGGPEDAVPRVLDLPLAELPPAVTEASLRAQGVSRLIVSMSTPLGASGPGRVYNVESAARAVNDTLIPPAGIFDYGLAIDKAARTTGFRQAPVIVNGRLTPGVGGGICQVSSTLYGAALRLGLDIVERRNHSLPVSYLPKGQDATFAQGSINFRFRNTTGHYLLIRSEVRGRTLTVKMYGTFPRGIVYEVRSSTVDILAPGERRVIDASVARGASRTLVRGKAGYVVETYLIRREDGQVTGKTLVSRDTYWPQQRVVAVAPGSAAAPSPSSAPQRRLVEDGVSGE</sequence>
<name>A0A5J5FVZ2_9BACL</name>
<dbReference type="PANTHER" id="PTHR35788">
    <property type="entry name" value="EXPORTED PROTEIN-RELATED"/>
    <property type="match status" value="1"/>
</dbReference>
<keyword evidence="1" id="KW-0732">Signal</keyword>
<gene>
    <name evidence="4" type="ORF">F4V43_16940</name>
</gene>
<organism evidence="4 5">
    <name type="scientific">Paenibacillus spiritus</name>
    <dbReference type="NCBI Taxonomy" id="2496557"/>
    <lineage>
        <taxon>Bacteria</taxon>
        <taxon>Bacillati</taxon>
        <taxon>Bacillota</taxon>
        <taxon>Bacilli</taxon>
        <taxon>Bacillales</taxon>
        <taxon>Paenibacillaceae</taxon>
        <taxon>Paenibacillus</taxon>
    </lineage>
</organism>
<dbReference type="Pfam" id="PF07501">
    <property type="entry name" value="G5"/>
    <property type="match status" value="1"/>
</dbReference>
<feature type="region of interest" description="Disordered" evidence="2">
    <location>
        <begin position="461"/>
        <end position="485"/>
    </location>
</feature>
<dbReference type="OrthoDB" id="9813301at2"/>
<keyword evidence="5" id="KW-1185">Reference proteome</keyword>
<evidence type="ECO:0000313" key="5">
    <source>
        <dbReference type="Proteomes" id="UP000367750"/>
    </source>
</evidence>
<feature type="domain" description="G5" evidence="3">
    <location>
        <begin position="384"/>
        <end position="463"/>
    </location>
</feature>
<reference evidence="4 5" key="1">
    <citation type="submission" date="2019-09" db="EMBL/GenBank/DDBJ databases">
        <title>Bacillus ochoae sp. nov., Paenibacillus whitsoniae sp. nov., Paenibacillus spiritus sp. nov. Isolated from the Mars Exploration Rover during spacecraft assembly.</title>
        <authorList>
            <person name="Seuylemezian A."/>
            <person name="Vaishampayan P."/>
        </authorList>
    </citation>
    <scope>NUCLEOTIDE SEQUENCE [LARGE SCALE GENOMIC DNA]</scope>
    <source>
        <strain evidence="4 5">MER_111</strain>
    </source>
</reference>
<evidence type="ECO:0000256" key="1">
    <source>
        <dbReference type="ARBA" id="ARBA00022729"/>
    </source>
</evidence>
<protein>
    <submittedName>
        <fullName evidence="4">Vancomycin resistance protein</fullName>
    </submittedName>
</protein>
<dbReference type="Pfam" id="PF04294">
    <property type="entry name" value="VanW"/>
    <property type="match status" value="1"/>
</dbReference>
<dbReference type="PROSITE" id="PS51109">
    <property type="entry name" value="G5"/>
    <property type="match status" value="1"/>
</dbReference>
<evidence type="ECO:0000313" key="4">
    <source>
        <dbReference type="EMBL" id="KAA8997942.1"/>
    </source>
</evidence>
<dbReference type="PANTHER" id="PTHR35788:SF1">
    <property type="entry name" value="EXPORTED PROTEIN"/>
    <property type="match status" value="1"/>
</dbReference>
<dbReference type="AlphaFoldDB" id="A0A5J5FVZ2"/>
<feature type="compositionally biased region" description="Low complexity" evidence="2">
    <location>
        <begin position="192"/>
        <end position="206"/>
    </location>
</feature>
<dbReference type="InterPro" id="IPR011098">
    <property type="entry name" value="G5_dom"/>
</dbReference>
<dbReference type="Proteomes" id="UP000367750">
    <property type="component" value="Unassembled WGS sequence"/>
</dbReference>
<dbReference type="InterPro" id="IPR007391">
    <property type="entry name" value="Vancomycin_resist_VanW"/>
</dbReference>
<evidence type="ECO:0000259" key="3">
    <source>
        <dbReference type="PROSITE" id="PS51109"/>
    </source>
</evidence>
<dbReference type="SMART" id="SM01208">
    <property type="entry name" value="G5"/>
    <property type="match status" value="1"/>
</dbReference>
<feature type="region of interest" description="Disordered" evidence="2">
    <location>
        <begin position="187"/>
        <end position="208"/>
    </location>
</feature>
<dbReference type="EMBL" id="VYKK01000028">
    <property type="protein sequence ID" value="KAA8997942.1"/>
    <property type="molecule type" value="Genomic_DNA"/>
</dbReference>
<proteinExistence type="predicted"/>
<dbReference type="RefSeq" id="WP_150459442.1">
    <property type="nucleotide sequence ID" value="NZ_VYKK01000028.1"/>
</dbReference>
<evidence type="ECO:0000256" key="2">
    <source>
        <dbReference type="SAM" id="MobiDB-lite"/>
    </source>
</evidence>
<dbReference type="InterPro" id="IPR052913">
    <property type="entry name" value="Glycopeptide_resist_protein"/>
</dbReference>